<protein>
    <recommendedName>
        <fullName evidence="1">SGNH hydrolase-type esterase domain-containing protein</fullName>
    </recommendedName>
</protein>
<dbReference type="InterPro" id="IPR051532">
    <property type="entry name" value="Ester_Hydrolysis_Enzymes"/>
</dbReference>
<evidence type="ECO:0000313" key="2">
    <source>
        <dbReference type="EMBL" id="MBR7618012.1"/>
    </source>
</evidence>
<comment type="caution">
    <text evidence="2">The sequence shown here is derived from an EMBL/GenBank/DDBJ whole genome shotgun (WGS) entry which is preliminary data.</text>
</comment>
<dbReference type="Proteomes" id="UP000622580">
    <property type="component" value="Unassembled WGS sequence"/>
</dbReference>
<dbReference type="AlphaFoldDB" id="A0A941CX77"/>
<dbReference type="SUPFAM" id="SSF52266">
    <property type="entry name" value="SGNH hydrolase"/>
    <property type="match status" value="1"/>
</dbReference>
<dbReference type="PANTHER" id="PTHR30383:SF5">
    <property type="entry name" value="SGNH HYDROLASE-TYPE ESTERASE DOMAIN-CONTAINING PROTEIN"/>
    <property type="match status" value="1"/>
</dbReference>
<dbReference type="InterPro" id="IPR036514">
    <property type="entry name" value="SGNH_hydro_sf"/>
</dbReference>
<sequence length="194" mass="20932">MRLIAFGESFVQGAGDPDHLGWVGRAISGRREISLYNLGIRRETSTQLLARWEGEARLRRVDYEPMRIVFSFGCNDSHLEDGAPRVAVAETLKNARALLTGALAFAPVLMVGPPPVADPGVCARTEALNAALLALCARLQVPFIDVFQPLEAGGLWQAEAAAWDGAHPGAAGYQQMADLVSAHPAWRRFIEGGE</sequence>
<dbReference type="EMBL" id="JAGSGD010000001">
    <property type="protein sequence ID" value="MBR7618012.1"/>
    <property type="molecule type" value="Genomic_DNA"/>
</dbReference>
<dbReference type="RefSeq" id="WP_215337698.1">
    <property type="nucleotide sequence ID" value="NZ_JAGSGD010000001.1"/>
</dbReference>
<gene>
    <name evidence="2" type="ORF">JKL49_01310</name>
</gene>
<accession>A0A941CX77</accession>
<dbReference type="Pfam" id="PF13472">
    <property type="entry name" value="Lipase_GDSL_2"/>
    <property type="match status" value="1"/>
</dbReference>
<proteinExistence type="predicted"/>
<feature type="domain" description="SGNH hydrolase-type esterase" evidence="1">
    <location>
        <begin position="5"/>
        <end position="174"/>
    </location>
</feature>
<evidence type="ECO:0000259" key="1">
    <source>
        <dbReference type="Pfam" id="PF13472"/>
    </source>
</evidence>
<organism evidence="2 3">
    <name type="scientific">Phenylobacterium glaciei</name>
    <dbReference type="NCBI Taxonomy" id="2803784"/>
    <lineage>
        <taxon>Bacteria</taxon>
        <taxon>Pseudomonadati</taxon>
        <taxon>Pseudomonadota</taxon>
        <taxon>Alphaproteobacteria</taxon>
        <taxon>Caulobacterales</taxon>
        <taxon>Caulobacteraceae</taxon>
        <taxon>Phenylobacterium</taxon>
    </lineage>
</organism>
<evidence type="ECO:0000313" key="3">
    <source>
        <dbReference type="Proteomes" id="UP000622580"/>
    </source>
</evidence>
<dbReference type="InterPro" id="IPR013830">
    <property type="entry name" value="SGNH_hydro"/>
</dbReference>
<dbReference type="Gene3D" id="3.40.50.1110">
    <property type="entry name" value="SGNH hydrolase"/>
    <property type="match status" value="1"/>
</dbReference>
<reference evidence="2" key="1">
    <citation type="submission" date="2021-04" db="EMBL/GenBank/DDBJ databases">
        <title>Draft genome assembly of strain Phenylobacterium sp. 20VBR1 using MiniION and Illumina platforms.</title>
        <authorList>
            <person name="Thomas F.A."/>
            <person name="Krishnan K.P."/>
            <person name="Sinha R.K."/>
        </authorList>
    </citation>
    <scope>NUCLEOTIDE SEQUENCE</scope>
    <source>
        <strain evidence="2">20VBR1</strain>
    </source>
</reference>
<dbReference type="GO" id="GO:0004622">
    <property type="term" value="F:phosphatidylcholine lysophospholipase activity"/>
    <property type="evidence" value="ECO:0007669"/>
    <property type="project" value="TreeGrafter"/>
</dbReference>
<dbReference type="PANTHER" id="PTHR30383">
    <property type="entry name" value="THIOESTERASE 1/PROTEASE 1/LYSOPHOSPHOLIPASE L1"/>
    <property type="match status" value="1"/>
</dbReference>
<name>A0A941CX77_9CAUL</name>
<keyword evidence="3" id="KW-1185">Reference proteome</keyword>